<evidence type="ECO:0000313" key="9">
    <source>
        <dbReference type="Proteomes" id="UP001241571"/>
    </source>
</evidence>
<reference evidence="4 6" key="1">
    <citation type="submission" date="2019-04" db="EMBL/GenBank/DDBJ databases">
        <title>Step-wise assembly of the neonatal virome modulated by breast feeding.</title>
        <authorList>
            <person name="Liang G."/>
            <person name="Bushman F."/>
        </authorList>
    </citation>
    <scope>NUCLEOTIDE SEQUENCE [LARGE SCALE GENOMIC DNA]</scope>
    <source>
        <strain evidence="4 6">E3404</strain>
    </source>
</reference>
<keyword evidence="1" id="KW-0812">Transmembrane</keyword>
<dbReference type="EMBL" id="CP050485">
    <property type="protein sequence ID" value="QOG27869.1"/>
    <property type="molecule type" value="Genomic_DNA"/>
</dbReference>
<dbReference type="GO" id="GO:0005886">
    <property type="term" value="C:plasma membrane"/>
    <property type="evidence" value="ECO:0007669"/>
    <property type="project" value="UniProtKB-SubCell"/>
</dbReference>
<dbReference type="EMBL" id="JARPZN010000001">
    <property type="protein sequence ID" value="MDT2688769.1"/>
    <property type="molecule type" value="Genomic_DNA"/>
</dbReference>
<protein>
    <submittedName>
        <fullName evidence="3">ABC transporter permease subunit</fullName>
    </submittedName>
</protein>
<keyword evidence="1" id="KW-1133">Transmembrane helix</keyword>
<evidence type="ECO:0000313" key="8">
    <source>
        <dbReference type="Proteomes" id="UP001183682"/>
    </source>
</evidence>
<proteinExistence type="predicted"/>
<dbReference type="Proteomes" id="UP000516696">
    <property type="component" value="Chromosome"/>
</dbReference>
<gene>
    <name evidence="5" type="ORF">EGM181_11660</name>
    <name evidence="4" type="ORF">GTI89_08890</name>
    <name evidence="3" type="ORF">P7E30_00940</name>
    <name evidence="2" type="ORF">QRX88_03845</name>
</gene>
<dbReference type="GO" id="GO:0140359">
    <property type="term" value="F:ABC-type transporter activity"/>
    <property type="evidence" value="ECO:0007669"/>
    <property type="project" value="InterPro"/>
</dbReference>
<feature type="transmembrane region" description="Helical" evidence="1">
    <location>
        <begin position="70"/>
        <end position="87"/>
    </location>
</feature>
<dbReference type="EMBL" id="WVTI01000006">
    <property type="protein sequence ID" value="MXS26173.1"/>
    <property type="molecule type" value="Genomic_DNA"/>
</dbReference>
<dbReference type="PANTHER" id="PTHR43471">
    <property type="entry name" value="ABC TRANSPORTER PERMEASE"/>
    <property type="match status" value="1"/>
</dbReference>
<dbReference type="Pfam" id="PF12679">
    <property type="entry name" value="ABC2_membrane_2"/>
    <property type="match status" value="1"/>
</dbReference>
<keyword evidence="1" id="KW-0472">Membrane</keyword>
<reference evidence="5 7" key="2">
    <citation type="submission" date="2020-03" db="EMBL/GenBank/DDBJ databases">
        <title>Characterization of ganglioside-mimicking enterococci.</title>
        <authorList>
            <person name="Patry R.T."/>
            <person name="Nothaft H."/>
            <person name="Bridger R."/>
            <person name="Shajahan A."/>
            <person name="Huynh S."/>
            <person name="Sanchez S."/>
            <person name="Azadi P."/>
            <person name="Cooper K."/>
            <person name="Miller W.G."/>
            <person name="Parker C.T."/>
            <person name="Wells L."/>
            <person name="Szymanski C.M."/>
        </authorList>
    </citation>
    <scope>NUCLEOTIDE SEQUENCE [LARGE SCALE GENOMIC DNA]</scope>
    <source>
        <strain evidence="5 7">EGM181</strain>
    </source>
</reference>
<dbReference type="Proteomes" id="UP000439965">
    <property type="component" value="Unassembled WGS sequence"/>
</dbReference>
<feature type="transmembrane region" description="Helical" evidence="1">
    <location>
        <begin position="21"/>
        <end position="39"/>
    </location>
</feature>
<accession>A0A1V8Z219</accession>
<evidence type="ECO:0000313" key="7">
    <source>
        <dbReference type="Proteomes" id="UP000516696"/>
    </source>
</evidence>
<feature type="transmembrane region" description="Helical" evidence="1">
    <location>
        <begin position="227"/>
        <end position="249"/>
    </location>
</feature>
<name>A0A1V8Z219_ENTGA</name>
<evidence type="ECO:0000256" key="1">
    <source>
        <dbReference type="SAM" id="Phobius"/>
    </source>
</evidence>
<evidence type="ECO:0000313" key="5">
    <source>
        <dbReference type="EMBL" id="QOG27869.1"/>
    </source>
</evidence>
<dbReference type="Proteomes" id="UP001183682">
    <property type="component" value="Unassembled WGS sequence"/>
</dbReference>
<evidence type="ECO:0000313" key="4">
    <source>
        <dbReference type="EMBL" id="MXS26173.1"/>
    </source>
</evidence>
<evidence type="ECO:0000313" key="6">
    <source>
        <dbReference type="Proteomes" id="UP000439965"/>
    </source>
</evidence>
<feature type="transmembrane region" description="Helical" evidence="1">
    <location>
        <begin position="178"/>
        <end position="199"/>
    </location>
</feature>
<dbReference type="RefSeq" id="WP_003126156.1">
    <property type="nucleotide sequence ID" value="NZ_BSYC01000001.1"/>
</dbReference>
<feature type="transmembrane region" description="Helical" evidence="1">
    <location>
        <begin position="151"/>
        <end position="171"/>
    </location>
</feature>
<dbReference type="EMBL" id="JASUBT010000002">
    <property type="protein sequence ID" value="MDL4934852.1"/>
    <property type="molecule type" value="Genomic_DNA"/>
</dbReference>
<reference evidence="2 9" key="4">
    <citation type="submission" date="2023-06" db="EMBL/GenBank/DDBJ databases">
        <title>Acute promotion of culturable opportunistic pathogens and persistent increase of antibiotic resistance following antibiotic exposure in mouse gut microbiota.</title>
        <authorList>
            <person name="Li L."/>
            <person name="Wang B."/>
            <person name="Sun Y."/>
            <person name="Wang M."/>
            <person name="Xu H."/>
        </authorList>
    </citation>
    <scope>NUCLEOTIDE SEQUENCE [LARGE SCALE GENOMIC DNA]</scope>
    <source>
        <strain evidence="2 9">CRI2_2</strain>
    </source>
</reference>
<organism evidence="3 8">
    <name type="scientific">Enterococcus gallinarum</name>
    <dbReference type="NCBI Taxonomy" id="1353"/>
    <lineage>
        <taxon>Bacteria</taxon>
        <taxon>Bacillati</taxon>
        <taxon>Bacillota</taxon>
        <taxon>Bacilli</taxon>
        <taxon>Lactobacillales</taxon>
        <taxon>Enterococcaceae</taxon>
        <taxon>Enterococcus</taxon>
    </lineage>
</organism>
<feature type="transmembrane region" description="Helical" evidence="1">
    <location>
        <begin position="118"/>
        <end position="139"/>
    </location>
</feature>
<reference evidence="3" key="3">
    <citation type="submission" date="2023-03" db="EMBL/GenBank/DDBJ databases">
        <authorList>
            <person name="Shen W."/>
            <person name="Cai J."/>
        </authorList>
    </citation>
    <scope>NUCLEOTIDE SEQUENCE</scope>
    <source>
        <strain evidence="3">K69-2</strain>
    </source>
</reference>
<evidence type="ECO:0000313" key="2">
    <source>
        <dbReference type="EMBL" id="MDL4934852.1"/>
    </source>
</evidence>
<evidence type="ECO:0000313" key="3">
    <source>
        <dbReference type="EMBL" id="MDT2688769.1"/>
    </source>
</evidence>
<sequence>MTQLTVFLRKEVLGGWRNKKIIICGVIFLMVGMLSPFLAKIMPDIFSSMVTDGIQITVSTPTSVDSWMQFYGNIGSLGLLVFVILFADTICAEIEQGTLINLITKGLPRQTILLAKTLYLYFLWTLFYAAAFLICLLYTRIYFNDSLTHHLISAGFSYWLFGLLSISLLLLSSAFAKNVYQVLLFLAAFYGIGVLGSLFESLQKINPYSLSSQTIAYIQGNSELMDFLPAVLIAVVGSFLSLIISRSIFQKRKL</sequence>
<dbReference type="Proteomes" id="UP001241571">
    <property type="component" value="Unassembled WGS sequence"/>
</dbReference>
<dbReference type="AlphaFoldDB" id="A0A1V8Z219"/>